<name>A0A830G461_9EURY</name>
<dbReference type="Pfam" id="PF01212">
    <property type="entry name" value="Beta_elim_lyase"/>
    <property type="match status" value="1"/>
</dbReference>
<evidence type="ECO:0000313" key="8">
    <source>
        <dbReference type="EMBL" id="GGM74823.1"/>
    </source>
</evidence>
<dbReference type="EMBL" id="JAGGKO010000006">
    <property type="protein sequence ID" value="MBP1955752.1"/>
    <property type="molecule type" value="Genomic_DNA"/>
</dbReference>
<feature type="domain" description="Aromatic amino acid beta-eliminating lyase/threonine aldolase" evidence="7">
    <location>
        <begin position="22"/>
        <end position="307"/>
    </location>
</feature>
<keyword evidence="3" id="KW-0663">Pyridoxal phosphate</keyword>
<evidence type="ECO:0000256" key="3">
    <source>
        <dbReference type="ARBA" id="ARBA00022898"/>
    </source>
</evidence>
<dbReference type="OrthoDB" id="198122at2157"/>
<reference evidence="8" key="1">
    <citation type="journal article" date="2014" name="Int. J. Syst. Evol. Microbiol.">
        <title>Complete genome sequence of Corynebacterium casei LMG S-19264T (=DSM 44701T), isolated from a smear-ripened cheese.</title>
        <authorList>
            <consortium name="US DOE Joint Genome Institute (JGI-PGF)"/>
            <person name="Walter F."/>
            <person name="Albersmeier A."/>
            <person name="Kalinowski J."/>
            <person name="Ruckert C."/>
        </authorList>
    </citation>
    <scope>NUCLEOTIDE SEQUENCE</scope>
    <source>
        <strain evidence="8">JCM 16108</strain>
    </source>
</reference>
<evidence type="ECO:0000256" key="5">
    <source>
        <dbReference type="PIRSR" id="PIRSR017617-1"/>
    </source>
</evidence>
<gene>
    <name evidence="8" type="ORF">GCM10009017_25980</name>
    <name evidence="9" type="ORF">J2752_002681</name>
</gene>
<dbReference type="GO" id="GO:0008732">
    <property type="term" value="F:L-allo-threonine aldolase activity"/>
    <property type="evidence" value="ECO:0007669"/>
    <property type="project" value="TreeGrafter"/>
</dbReference>
<dbReference type="PANTHER" id="PTHR48097">
    <property type="entry name" value="L-THREONINE ALDOLASE-RELATED"/>
    <property type="match status" value="1"/>
</dbReference>
<keyword evidence="10" id="KW-1185">Reference proteome</keyword>
<reference evidence="9" key="3">
    <citation type="submission" date="2021-03" db="EMBL/GenBank/DDBJ databases">
        <title>Genomic Encyclopedia of Type Strains, Phase IV (KMG-IV): sequencing the most valuable type-strain genomes for metagenomic binning, comparative biology and taxonomic classification.</title>
        <authorList>
            <person name="Goeker M."/>
        </authorList>
    </citation>
    <scope>NUCLEOTIDE SEQUENCE</scope>
    <source>
        <strain evidence="9">DSM 22443</strain>
    </source>
</reference>
<dbReference type="InterPro" id="IPR015424">
    <property type="entry name" value="PyrdxlP-dep_Trfase"/>
</dbReference>
<organism evidence="8 10">
    <name type="scientific">Halarchaeum rubridurum</name>
    <dbReference type="NCBI Taxonomy" id="489911"/>
    <lineage>
        <taxon>Archaea</taxon>
        <taxon>Methanobacteriati</taxon>
        <taxon>Methanobacteriota</taxon>
        <taxon>Stenosarchaea group</taxon>
        <taxon>Halobacteria</taxon>
        <taxon>Halobacteriales</taxon>
        <taxon>Halobacteriaceae</taxon>
    </lineage>
</organism>
<evidence type="ECO:0000256" key="4">
    <source>
        <dbReference type="ARBA" id="ARBA00023239"/>
    </source>
</evidence>
<dbReference type="EMBL" id="BMOO01000007">
    <property type="protein sequence ID" value="GGM74823.1"/>
    <property type="molecule type" value="Genomic_DNA"/>
</dbReference>
<dbReference type="RefSeq" id="WP_188873030.1">
    <property type="nucleotide sequence ID" value="NZ_BMOO01000007.1"/>
</dbReference>
<dbReference type="GO" id="GO:0006567">
    <property type="term" value="P:L-threonine catabolic process"/>
    <property type="evidence" value="ECO:0007669"/>
    <property type="project" value="TreeGrafter"/>
</dbReference>
<dbReference type="EC" id="4.1.2.5" evidence="9"/>
<evidence type="ECO:0000256" key="2">
    <source>
        <dbReference type="ARBA" id="ARBA00006966"/>
    </source>
</evidence>
<feature type="region of interest" description="Disordered" evidence="6">
    <location>
        <begin position="1"/>
        <end position="49"/>
    </location>
</feature>
<accession>A0A830G461</accession>
<dbReference type="Gene3D" id="3.90.1150.10">
    <property type="entry name" value="Aspartate Aminotransferase, domain 1"/>
    <property type="match status" value="1"/>
</dbReference>
<dbReference type="PANTHER" id="PTHR48097:SF9">
    <property type="entry name" value="L-THREONINE ALDOLASE"/>
    <property type="match status" value="1"/>
</dbReference>
<dbReference type="Proteomes" id="UP000614609">
    <property type="component" value="Unassembled WGS sequence"/>
</dbReference>
<feature type="modified residue" description="N6-(pyridoxal phosphate)lysine" evidence="5">
    <location>
        <position position="219"/>
    </location>
</feature>
<dbReference type="GO" id="GO:0006545">
    <property type="term" value="P:glycine biosynthetic process"/>
    <property type="evidence" value="ECO:0007669"/>
    <property type="project" value="TreeGrafter"/>
</dbReference>
<dbReference type="GO" id="GO:0005829">
    <property type="term" value="C:cytosol"/>
    <property type="evidence" value="ECO:0007669"/>
    <property type="project" value="TreeGrafter"/>
</dbReference>
<dbReference type="PIRSF" id="PIRSF017617">
    <property type="entry name" value="Thr_aldolase"/>
    <property type="match status" value="1"/>
</dbReference>
<dbReference type="NCBIfam" id="NF041359">
    <property type="entry name" value="GntG_guanitoxin"/>
    <property type="match status" value="1"/>
</dbReference>
<evidence type="ECO:0000313" key="9">
    <source>
        <dbReference type="EMBL" id="MBP1955752.1"/>
    </source>
</evidence>
<dbReference type="InterPro" id="IPR015422">
    <property type="entry name" value="PyrdxlP-dep_Trfase_small"/>
</dbReference>
<dbReference type="InterPro" id="IPR001597">
    <property type="entry name" value="ArAA_b-elim_lyase/Thr_aldolase"/>
</dbReference>
<comment type="similarity">
    <text evidence="2">Belongs to the threonine aldolase family.</text>
</comment>
<keyword evidence="4 9" id="KW-0456">Lyase</keyword>
<dbReference type="InterPro" id="IPR015421">
    <property type="entry name" value="PyrdxlP-dep_Trfase_major"/>
</dbReference>
<feature type="compositionally biased region" description="Basic and acidic residues" evidence="6">
    <location>
        <begin position="1"/>
        <end position="25"/>
    </location>
</feature>
<evidence type="ECO:0000256" key="1">
    <source>
        <dbReference type="ARBA" id="ARBA00001933"/>
    </source>
</evidence>
<evidence type="ECO:0000256" key="6">
    <source>
        <dbReference type="SAM" id="MobiDB-lite"/>
    </source>
</evidence>
<protein>
    <submittedName>
        <fullName evidence="8">Threonine aldolase</fullName>
        <ecNumber evidence="9">4.1.2.5</ecNumber>
    </submittedName>
</protein>
<evidence type="ECO:0000313" key="10">
    <source>
        <dbReference type="Proteomes" id="UP000614609"/>
    </source>
</evidence>
<dbReference type="Gene3D" id="3.40.640.10">
    <property type="entry name" value="Type I PLP-dependent aspartate aminotransferase-like (Major domain)"/>
    <property type="match status" value="1"/>
</dbReference>
<reference evidence="8" key="2">
    <citation type="submission" date="2020-09" db="EMBL/GenBank/DDBJ databases">
        <authorList>
            <person name="Sun Q."/>
            <person name="Ohkuma M."/>
        </authorList>
    </citation>
    <scope>NUCLEOTIDE SEQUENCE</scope>
    <source>
        <strain evidence="8">JCM 16108</strain>
    </source>
</reference>
<dbReference type="FunFam" id="3.40.640.10:FF:000030">
    <property type="entry name" value="Low-specificity L-threonine aldolase"/>
    <property type="match status" value="1"/>
</dbReference>
<comment type="cofactor">
    <cofactor evidence="1">
        <name>pyridoxal 5'-phosphate</name>
        <dbReference type="ChEBI" id="CHEBI:597326"/>
    </cofactor>
</comment>
<dbReference type="AlphaFoldDB" id="A0A830G461"/>
<dbReference type="Proteomes" id="UP000765891">
    <property type="component" value="Unassembled WGS sequence"/>
</dbReference>
<dbReference type="InterPro" id="IPR023603">
    <property type="entry name" value="Low_specificity_L-TA-like"/>
</dbReference>
<dbReference type="SUPFAM" id="SSF53383">
    <property type="entry name" value="PLP-dependent transferases"/>
    <property type="match status" value="1"/>
</dbReference>
<evidence type="ECO:0000259" key="7">
    <source>
        <dbReference type="Pfam" id="PF01212"/>
    </source>
</evidence>
<proteinExistence type="inferred from homology"/>
<sequence length="358" mass="36875">MTEIESRRGTGTEGESERERVDLRSDTVTAPSDEMREAAAGAPVGDDVYGEDPSVNDLEATATDVLGTEAALYLPSGTMANQTAARVHTERGQEAIVEAESHVVRYENAGFAQHSGLQLRPIDAGEKGVPSAAAVAAAYVADDLHRPGTGLLCLENTHNAKGGLVATPGEIAAAAEAAHERGVPVHLDGARLANAAVAADEPLAAFAEPVDSVSLCLSKGLGAPVGTVLAGSEAFVERARGVRKLLGGGLRQAGLIAAPARLALTENVERLADDHANAERLAAGLDALDGLRAPTPETNIVLVDVADAAFDAETFVERCADVGVLAGAMDAETVRFCTHLDVDRAGVETARSRVADVV</sequence>
<comment type="caution">
    <text evidence="8">The sequence shown here is derived from an EMBL/GenBank/DDBJ whole genome shotgun (WGS) entry which is preliminary data.</text>
</comment>